<gene>
    <name evidence="2" type="ORF">FFODKBPE_00267</name>
</gene>
<protein>
    <submittedName>
        <fullName evidence="2">Uncharacterized protein</fullName>
    </submittedName>
</protein>
<feature type="transmembrane region" description="Helical" evidence="1">
    <location>
        <begin position="83"/>
        <end position="102"/>
    </location>
</feature>
<reference evidence="2" key="1">
    <citation type="submission" date="2020-10" db="EMBL/GenBank/DDBJ databases">
        <authorList>
            <person name="Hahn C.J."/>
            <person name="Laso-Perez R."/>
            <person name="Vulcano F."/>
            <person name="Vaziourakis K.-M."/>
            <person name="Stokke R."/>
            <person name="Steen I.H."/>
            <person name="Teske A."/>
            <person name="Boetius A."/>
            <person name="Liebeke M."/>
            <person name="Amann R."/>
            <person name="Knittel K."/>
        </authorList>
    </citation>
    <scope>NUCLEOTIDE SEQUENCE</scope>
    <source>
        <strain evidence="2">Gfbio:e3339647-f889-4370-9287-4fb5cb688e4c:AG394J04_GoMArc1</strain>
    </source>
</reference>
<accession>A0A811T8N6</accession>
<evidence type="ECO:0000313" key="2">
    <source>
        <dbReference type="EMBL" id="CAD6492060.1"/>
    </source>
</evidence>
<comment type="caution">
    <text evidence="2">The sequence shown here is derived from an EMBL/GenBank/DDBJ whole genome shotgun (WGS) entry which is preliminary data.</text>
</comment>
<evidence type="ECO:0000256" key="1">
    <source>
        <dbReference type="SAM" id="Phobius"/>
    </source>
</evidence>
<keyword evidence="1" id="KW-1133">Transmembrane helix</keyword>
<organism evidence="2 3">
    <name type="scientific">Candidatus Argoarchaeum ethanivorans</name>
    <dbReference type="NCBI Taxonomy" id="2608793"/>
    <lineage>
        <taxon>Archaea</taxon>
        <taxon>Methanobacteriati</taxon>
        <taxon>Methanobacteriota</taxon>
        <taxon>Stenosarchaea group</taxon>
        <taxon>Methanomicrobia</taxon>
        <taxon>Methanosarcinales</taxon>
        <taxon>Methanosarcinales incertae sedis</taxon>
        <taxon>GOM Arc I cluster</taxon>
        <taxon>Candidatus Argoarchaeum</taxon>
    </lineage>
</organism>
<dbReference type="AlphaFoldDB" id="A0A811T8N6"/>
<name>A0A811T8N6_9EURY</name>
<evidence type="ECO:0000313" key="3">
    <source>
        <dbReference type="Proteomes" id="UP000603056"/>
    </source>
</evidence>
<sequence>MIKKFRIAEDVDVVMMECIVDEMRDLLQKLVSGEVLNENNYVLSDLMDFCISLIDGQRGEIGVKSGSWCVAPSAKGMPSDARVYLVFFPTYIAIAILTRVLLDYPEIPEELPEYGDVLRRGFKFATYRRLRGHGIGAETEMIEVLEILSSRGVMKYLSLNPDFCPELLQILKKIKEELSDALGRGVTSGSWGEDYVRAFEFVKDC</sequence>
<keyword evidence="1" id="KW-0472">Membrane</keyword>
<dbReference type="Proteomes" id="UP000603056">
    <property type="component" value="Unassembled WGS sequence"/>
</dbReference>
<proteinExistence type="predicted"/>
<dbReference type="EMBL" id="CAJHIP010000006">
    <property type="protein sequence ID" value="CAD6492060.1"/>
    <property type="molecule type" value="Genomic_DNA"/>
</dbReference>
<keyword evidence="1" id="KW-0812">Transmembrane</keyword>